<dbReference type="Gene3D" id="6.10.250.3150">
    <property type="match status" value="1"/>
</dbReference>
<dbReference type="AlphaFoldDB" id="A0A919ILR8"/>
<feature type="signal peptide" evidence="2">
    <location>
        <begin position="1"/>
        <end position="28"/>
    </location>
</feature>
<dbReference type="CDD" id="cd12797">
    <property type="entry name" value="M23_peptidase"/>
    <property type="match status" value="1"/>
</dbReference>
<dbReference type="PANTHER" id="PTHR21666">
    <property type="entry name" value="PEPTIDASE-RELATED"/>
    <property type="match status" value="1"/>
</dbReference>
<sequence>MTPVRYRRPNPLLTLVLCLISAVGPSVALPVPAMADRDDASKAAQAVRRAEALLENAGAAARAAARRLAVASAALPAAQHRVAAARGVVVATRVQAATARTRADAARQDYQQVTAEWTAAQERVAGARDRVTQIARESYMGSGSITRFNLLVSATGPADLMDRMSLVDTLVRNENAEVRRLIGARREARAAQDRAGAAKRAAELAEAEAAAKLHAAQTAQAEAVRARRDVYQLVLARRTALAAANAQRATVLVQYRAAVLAERKTRSSMRGWETRSGYRRQYHGRLLMPVHGWKSSDYGNRYDPYYRVWQLHAGTDFAAGSGTPIRVAAPGRVIQAGWRGGYGNYTCVSHGRVMGTSFSTCYGHQSRIYVHVGQYVRQGQIIGLVGSTGASTGAHLHFETRFGGAPRNPLNYLPPCLC</sequence>
<dbReference type="Gene3D" id="2.70.70.10">
    <property type="entry name" value="Glucose Permease (Domain IIA)"/>
    <property type="match status" value="1"/>
</dbReference>
<dbReference type="Pfam" id="PF01551">
    <property type="entry name" value="Peptidase_M23"/>
    <property type="match status" value="1"/>
</dbReference>
<reference evidence="4" key="1">
    <citation type="submission" date="2021-01" db="EMBL/GenBank/DDBJ databases">
        <title>Whole genome shotgun sequence of Actinoplanes cyaneus NBRC 14990.</title>
        <authorList>
            <person name="Komaki H."/>
            <person name="Tamura T."/>
        </authorList>
    </citation>
    <scope>NUCLEOTIDE SEQUENCE</scope>
    <source>
        <strain evidence="4">NBRC 14990</strain>
    </source>
</reference>
<evidence type="ECO:0000313" key="5">
    <source>
        <dbReference type="Proteomes" id="UP000619479"/>
    </source>
</evidence>
<evidence type="ECO:0000256" key="2">
    <source>
        <dbReference type="SAM" id="SignalP"/>
    </source>
</evidence>
<dbReference type="InterPro" id="IPR011055">
    <property type="entry name" value="Dup_hybrid_motif"/>
</dbReference>
<feature type="chain" id="PRO_5038978311" description="M23ase beta-sheet core domain-containing protein" evidence="2">
    <location>
        <begin position="29"/>
        <end position="418"/>
    </location>
</feature>
<evidence type="ECO:0000256" key="1">
    <source>
        <dbReference type="ARBA" id="ARBA00022729"/>
    </source>
</evidence>
<proteinExistence type="predicted"/>
<feature type="domain" description="M23ase beta-sheet core" evidence="3">
    <location>
        <begin position="311"/>
        <end position="409"/>
    </location>
</feature>
<name>A0A919ILR8_9ACTN</name>
<dbReference type="EMBL" id="BOMH01000016">
    <property type="protein sequence ID" value="GID64315.1"/>
    <property type="molecule type" value="Genomic_DNA"/>
</dbReference>
<dbReference type="Proteomes" id="UP000619479">
    <property type="component" value="Unassembled WGS sequence"/>
</dbReference>
<evidence type="ECO:0000259" key="3">
    <source>
        <dbReference type="Pfam" id="PF01551"/>
    </source>
</evidence>
<organism evidence="4 5">
    <name type="scientific">Actinoplanes cyaneus</name>
    <dbReference type="NCBI Taxonomy" id="52696"/>
    <lineage>
        <taxon>Bacteria</taxon>
        <taxon>Bacillati</taxon>
        <taxon>Actinomycetota</taxon>
        <taxon>Actinomycetes</taxon>
        <taxon>Micromonosporales</taxon>
        <taxon>Micromonosporaceae</taxon>
        <taxon>Actinoplanes</taxon>
    </lineage>
</organism>
<dbReference type="InterPro" id="IPR050570">
    <property type="entry name" value="Cell_wall_metabolism_enzyme"/>
</dbReference>
<evidence type="ECO:0000313" key="4">
    <source>
        <dbReference type="EMBL" id="GID64315.1"/>
    </source>
</evidence>
<gene>
    <name evidence="4" type="ORF">Acy02nite_21960</name>
</gene>
<keyword evidence="5" id="KW-1185">Reference proteome</keyword>
<dbReference type="InterPro" id="IPR016047">
    <property type="entry name" value="M23ase_b-sheet_dom"/>
</dbReference>
<dbReference type="GO" id="GO:0004222">
    <property type="term" value="F:metalloendopeptidase activity"/>
    <property type="evidence" value="ECO:0007669"/>
    <property type="project" value="TreeGrafter"/>
</dbReference>
<protein>
    <recommendedName>
        <fullName evidence="3">M23ase beta-sheet core domain-containing protein</fullName>
    </recommendedName>
</protein>
<dbReference type="SUPFAM" id="SSF51261">
    <property type="entry name" value="Duplicated hybrid motif"/>
    <property type="match status" value="1"/>
</dbReference>
<accession>A0A919ILR8</accession>
<comment type="caution">
    <text evidence="4">The sequence shown here is derived from an EMBL/GenBank/DDBJ whole genome shotgun (WGS) entry which is preliminary data.</text>
</comment>
<dbReference type="PANTHER" id="PTHR21666:SF289">
    <property type="entry name" value="L-ALA--D-GLU ENDOPEPTIDASE"/>
    <property type="match status" value="1"/>
</dbReference>
<keyword evidence="1 2" id="KW-0732">Signal</keyword>